<feature type="compositionally biased region" description="Basic and acidic residues" evidence="3">
    <location>
        <begin position="76"/>
        <end position="102"/>
    </location>
</feature>
<gene>
    <name evidence="4" type="primary">larC</name>
    <name evidence="4" type="ORF">PQQ63_31135</name>
</gene>
<dbReference type="NCBIfam" id="TIGR00299">
    <property type="entry name" value="nickel pincer cofactor biosynthesis protein LarC"/>
    <property type="match status" value="1"/>
</dbReference>
<protein>
    <recommendedName>
        <fullName evidence="2">Putative nickel insertion protein</fullName>
    </recommendedName>
</protein>
<evidence type="ECO:0000256" key="2">
    <source>
        <dbReference type="HAMAP-Rule" id="MF_01074"/>
    </source>
</evidence>
<sequence>MRALLYECASGISGDMNLGALIDLGVPYEYLVGELAALRLDGEFAVCVERAHKMGIHGTRATVVLAASAATQPDHGGGRDHDHHHSHNHDHDSAHERSPDTHVHRRYRDIRRLIESVACKTQVKAIASRIFAALAEAEAKIHGIEQDEVEFHEVGSIDSIVDVFGAAICLDYLAVDIVLAGPVELGTGFVRCAHGRLPVPTPATLEILQQIPCTRGGVDGEATTPTGAAILKATVHRFGDRLSFMPLRTGYGIGQRDFAIPNVLRVSLCEVDDATGKSSEMPPYRVDRTNVEIAANIDDMSPEAIEPLMDQLFQAGASDVFVTPIMMKKSRMAQTISILVQPHKVDELVDVLFENSTTIGVRLYAVGKRMLVRKLQTVATRFGDVRVKVVTLPFNGRQRWKVEHDDVRRISVEQGVPYLSLYREIELAVQQSLGEHSPVVDRERS</sequence>
<dbReference type="EMBL" id="JAQQCF010000036">
    <property type="protein sequence ID" value="MFM0641161.1"/>
    <property type="molecule type" value="Genomic_DNA"/>
</dbReference>
<dbReference type="Gene3D" id="3.30.70.1380">
    <property type="entry name" value="Transcriptional regulatory protein pf0864 domain like"/>
    <property type="match status" value="1"/>
</dbReference>
<evidence type="ECO:0000313" key="5">
    <source>
        <dbReference type="Proteomes" id="UP001629432"/>
    </source>
</evidence>
<accession>A0ABW9E4I5</accession>
<dbReference type="HAMAP" id="MF_01074">
    <property type="entry name" value="LarC"/>
    <property type="match status" value="1"/>
</dbReference>
<dbReference type="InterPro" id="IPR002822">
    <property type="entry name" value="Ni_insertion"/>
</dbReference>
<keyword evidence="2" id="KW-0456">Lyase</keyword>
<feature type="region of interest" description="Disordered" evidence="3">
    <location>
        <begin position="71"/>
        <end position="102"/>
    </location>
</feature>
<proteinExistence type="inferred from homology"/>
<comment type="similarity">
    <text evidence="2">Belongs to the LarC family.</text>
</comment>
<dbReference type="Proteomes" id="UP001629432">
    <property type="component" value="Unassembled WGS sequence"/>
</dbReference>
<dbReference type="Pfam" id="PF01969">
    <property type="entry name" value="Ni_insertion"/>
    <property type="match status" value="1"/>
</dbReference>
<comment type="caution">
    <text evidence="4">The sequence shown here is derived from an EMBL/GenBank/DDBJ whole genome shotgun (WGS) entry which is preliminary data.</text>
</comment>
<keyword evidence="1 2" id="KW-0533">Nickel</keyword>
<keyword evidence="5" id="KW-1185">Reference proteome</keyword>
<organism evidence="4 5">
    <name type="scientific">Paraburkholderia metrosideri</name>
    <dbReference type="NCBI Taxonomy" id="580937"/>
    <lineage>
        <taxon>Bacteria</taxon>
        <taxon>Pseudomonadati</taxon>
        <taxon>Pseudomonadota</taxon>
        <taxon>Betaproteobacteria</taxon>
        <taxon>Burkholderiales</taxon>
        <taxon>Burkholderiaceae</taxon>
        <taxon>Paraburkholderia</taxon>
    </lineage>
</organism>
<name>A0ABW9E4I5_9BURK</name>
<reference evidence="4 5" key="1">
    <citation type="journal article" date="2024" name="Chem. Sci.">
        <title>Discovery of megapolipeptins by genome mining of a Burkholderiales bacteria collection.</title>
        <authorList>
            <person name="Paulo B.S."/>
            <person name="Recchia M.J.J."/>
            <person name="Lee S."/>
            <person name="Fergusson C.H."/>
            <person name="Romanowski S.B."/>
            <person name="Hernandez A."/>
            <person name="Krull N."/>
            <person name="Liu D.Y."/>
            <person name="Cavanagh H."/>
            <person name="Bos A."/>
            <person name="Gray C.A."/>
            <person name="Murphy B.T."/>
            <person name="Linington R.G."/>
            <person name="Eustaquio A.S."/>
        </authorList>
    </citation>
    <scope>NUCLEOTIDE SEQUENCE [LARGE SCALE GENOMIC DNA]</scope>
    <source>
        <strain evidence="4 5">RL17-338-BIC-A</strain>
    </source>
</reference>
<evidence type="ECO:0000256" key="3">
    <source>
        <dbReference type="SAM" id="MobiDB-lite"/>
    </source>
</evidence>
<evidence type="ECO:0000256" key="1">
    <source>
        <dbReference type="ARBA" id="ARBA00022596"/>
    </source>
</evidence>
<dbReference type="RefSeq" id="WP_408339749.1">
    <property type="nucleotide sequence ID" value="NZ_JAQQCF010000036.1"/>
</dbReference>
<evidence type="ECO:0000313" key="4">
    <source>
        <dbReference type="EMBL" id="MFM0641161.1"/>
    </source>
</evidence>
<dbReference type="PANTHER" id="PTHR36566">
    <property type="entry name" value="NICKEL INSERTION PROTEIN-RELATED"/>
    <property type="match status" value="1"/>
</dbReference>
<dbReference type="PANTHER" id="PTHR36566:SF1">
    <property type="entry name" value="PYRIDINIUM-3,5-BISTHIOCARBOXYLIC ACID MONONUCLEOTIDE NICKEL INSERTION PROTEIN"/>
    <property type="match status" value="1"/>
</dbReference>